<comment type="caution">
    <text evidence="3">The sequence shown here is derived from an EMBL/GenBank/DDBJ whole genome shotgun (WGS) entry which is preliminary data.</text>
</comment>
<name>A0A9D1VZ46_9FIRM</name>
<feature type="region of interest" description="Disordered" evidence="2">
    <location>
        <begin position="1"/>
        <end position="23"/>
    </location>
</feature>
<dbReference type="Proteomes" id="UP000824243">
    <property type="component" value="Unassembled WGS sequence"/>
</dbReference>
<evidence type="ECO:0000313" key="3">
    <source>
        <dbReference type="EMBL" id="HIX49335.1"/>
    </source>
</evidence>
<protein>
    <submittedName>
        <fullName evidence="3">Septum formation initiator family protein</fullName>
    </submittedName>
</protein>
<dbReference type="InterPro" id="IPR007060">
    <property type="entry name" value="FtsL/DivIC"/>
</dbReference>
<evidence type="ECO:0000256" key="2">
    <source>
        <dbReference type="SAM" id="MobiDB-lite"/>
    </source>
</evidence>
<organism evidence="3 4">
    <name type="scientific">Candidatus Mediterraneibacter caccavium</name>
    <dbReference type="NCBI Taxonomy" id="2838661"/>
    <lineage>
        <taxon>Bacteria</taxon>
        <taxon>Bacillati</taxon>
        <taxon>Bacillota</taxon>
        <taxon>Clostridia</taxon>
        <taxon>Lachnospirales</taxon>
        <taxon>Lachnospiraceae</taxon>
        <taxon>Mediterraneibacter</taxon>
    </lineage>
</organism>
<dbReference type="EMBL" id="DXFA01000171">
    <property type="protein sequence ID" value="HIX49335.1"/>
    <property type="molecule type" value="Genomic_DNA"/>
</dbReference>
<proteinExistence type="predicted"/>
<keyword evidence="1" id="KW-0175">Coiled coil</keyword>
<gene>
    <name evidence="3" type="ORF">H9981_10060</name>
</gene>
<reference evidence="3" key="2">
    <citation type="submission" date="2021-04" db="EMBL/GenBank/DDBJ databases">
        <authorList>
            <person name="Gilroy R."/>
        </authorList>
    </citation>
    <scope>NUCLEOTIDE SEQUENCE</scope>
    <source>
        <strain evidence="3">ChiSjej5B23-15282</strain>
    </source>
</reference>
<reference evidence="3" key="1">
    <citation type="journal article" date="2021" name="PeerJ">
        <title>Extensive microbial diversity within the chicken gut microbiome revealed by metagenomics and culture.</title>
        <authorList>
            <person name="Gilroy R."/>
            <person name="Ravi A."/>
            <person name="Getino M."/>
            <person name="Pursley I."/>
            <person name="Horton D.L."/>
            <person name="Alikhan N.F."/>
            <person name="Baker D."/>
            <person name="Gharbi K."/>
            <person name="Hall N."/>
            <person name="Watson M."/>
            <person name="Adriaenssens E.M."/>
            <person name="Foster-Nyarko E."/>
            <person name="Jarju S."/>
            <person name="Secka A."/>
            <person name="Antonio M."/>
            <person name="Oren A."/>
            <person name="Chaudhuri R.R."/>
            <person name="La Ragione R."/>
            <person name="Hildebrand F."/>
            <person name="Pallen M.J."/>
        </authorList>
    </citation>
    <scope>NUCLEOTIDE SEQUENCE</scope>
    <source>
        <strain evidence="3">ChiSjej5B23-15282</strain>
    </source>
</reference>
<feature type="coiled-coil region" evidence="1">
    <location>
        <begin position="46"/>
        <end position="80"/>
    </location>
</feature>
<accession>A0A9D1VZ46</accession>
<dbReference type="AlphaFoldDB" id="A0A9D1VZ46"/>
<evidence type="ECO:0000313" key="4">
    <source>
        <dbReference type="Proteomes" id="UP000824243"/>
    </source>
</evidence>
<dbReference type="Pfam" id="PF04977">
    <property type="entry name" value="DivIC"/>
    <property type="match status" value="1"/>
</dbReference>
<sequence length="112" mass="13145">MDKMRQQRAVRQRQKRKNSRLRQHKRSVLLICAVLVAMTGVLAAGSLKLNAKNARYKAQEEELEAQIKEEEQRAKEVEEFEEYVKTDDYIKDTAEEKLDLVDPNEILFRPAQ</sequence>
<evidence type="ECO:0000256" key="1">
    <source>
        <dbReference type="SAM" id="Coils"/>
    </source>
</evidence>